<dbReference type="GO" id="GO:0005576">
    <property type="term" value="C:extracellular region"/>
    <property type="evidence" value="ECO:0007669"/>
    <property type="project" value="InterPro"/>
</dbReference>
<dbReference type="SMART" id="SM00028">
    <property type="entry name" value="TPR"/>
    <property type="match status" value="8"/>
</dbReference>
<comment type="similarity">
    <text evidence="4">Belongs to the kinesin light chain family.</text>
</comment>
<proteinExistence type="inferred from homology"/>
<feature type="domain" description="ADP ribosyltransferase" evidence="6">
    <location>
        <begin position="253"/>
        <end position="417"/>
    </location>
</feature>
<evidence type="ECO:0000256" key="3">
    <source>
        <dbReference type="PROSITE-ProRule" id="PRU00339"/>
    </source>
</evidence>
<dbReference type="InterPro" id="IPR003540">
    <property type="entry name" value="ADP-ribosyltransferase"/>
</dbReference>
<keyword evidence="9" id="KW-1185">Reference proteome</keyword>
<dbReference type="AlphaFoldDB" id="A0A816DU21"/>
<dbReference type="PANTHER" id="PTHR45641:SF1">
    <property type="entry name" value="AAA+ ATPASE DOMAIN-CONTAINING PROTEIN"/>
    <property type="match status" value="1"/>
</dbReference>
<organism evidence="8 9">
    <name type="scientific">Rotaria sordida</name>
    <dbReference type="NCBI Taxonomy" id="392033"/>
    <lineage>
        <taxon>Eukaryota</taxon>
        <taxon>Metazoa</taxon>
        <taxon>Spiralia</taxon>
        <taxon>Gnathifera</taxon>
        <taxon>Rotifera</taxon>
        <taxon>Eurotatoria</taxon>
        <taxon>Bdelloidea</taxon>
        <taxon>Philodinida</taxon>
        <taxon>Philodinidae</taxon>
        <taxon>Rotaria</taxon>
    </lineage>
</organism>
<keyword evidence="4" id="KW-0505">Motor protein</keyword>
<feature type="repeat" description="TPR" evidence="3">
    <location>
        <begin position="523"/>
        <end position="556"/>
    </location>
</feature>
<dbReference type="Proteomes" id="UP000663854">
    <property type="component" value="Unassembled WGS sequence"/>
</dbReference>
<evidence type="ECO:0000256" key="2">
    <source>
        <dbReference type="ARBA" id="ARBA00022803"/>
    </source>
</evidence>
<evidence type="ECO:0000259" key="6">
    <source>
        <dbReference type="Pfam" id="PF03496"/>
    </source>
</evidence>
<dbReference type="PRINTS" id="PR00381">
    <property type="entry name" value="KINESINLIGHT"/>
</dbReference>
<protein>
    <recommendedName>
        <fullName evidence="4">Kinesin light chain</fullName>
    </recommendedName>
</protein>
<keyword evidence="4" id="KW-0963">Cytoplasm</keyword>
<evidence type="ECO:0000313" key="7">
    <source>
        <dbReference type="EMBL" id="CAF1465448.1"/>
    </source>
</evidence>
<evidence type="ECO:0000256" key="1">
    <source>
        <dbReference type="ARBA" id="ARBA00022737"/>
    </source>
</evidence>
<dbReference type="Pfam" id="PF03496">
    <property type="entry name" value="ADPrib_exo_Tox"/>
    <property type="match status" value="1"/>
</dbReference>
<evidence type="ECO:0000256" key="5">
    <source>
        <dbReference type="SAM" id="MobiDB-lite"/>
    </source>
</evidence>
<reference evidence="8" key="1">
    <citation type="submission" date="2021-02" db="EMBL/GenBank/DDBJ databases">
        <authorList>
            <person name="Nowell W R."/>
        </authorList>
    </citation>
    <scope>NUCLEOTIDE SEQUENCE</scope>
</reference>
<keyword evidence="1" id="KW-0677">Repeat</keyword>
<keyword evidence="2 3" id="KW-0802">TPR repeat</keyword>
<dbReference type="Pfam" id="PF13374">
    <property type="entry name" value="TPR_10"/>
    <property type="match status" value="1"/>
</dbReference>
<dbReference type="GO" id="GO:0005874">
    <property type="term" value="C:microtubule"/>
    <property type="evidence" value="ECO:0007669"/>
    <property type="project" value="UniProtKB-UniRule"/>
</dbReference>
<keyword evidence="4" id="KW-0493">Microtubule</keyword>
<dbReference type="PROSITE" id="PS50005">
    <property type="entry name" value="TPR"/>
    <property type="match status" value="7"/>
</dbReference>
<dbReference type="Pfam" id="PF13424">
    <property type="entry name" value="TPR_12"/>
    <property type="match status" value="3"/>
</dbReference>
<dbReference type="Gene3D" id="3.90.176.10">
    <property type="entry name" value="Toxin ADP-ribosyltransferase, Chain A, domain 1"/>
    <property type="match status" value="1"/>
</dbReference>
<dbReference type="InterPro" id="IPR011990">
    <property type="entry name" value="TPR-like_helical_dom_sf"/>
</dbReference>
<comment type="subunit">
    <text evidence="4">Oligomeric complex composed of two heavy chains and two light chains.</text>
</comment>
<comment type="subcellular location">
    <subcellularLocation>
        <location evidence="4">Cytoplasm</location>
        <location evidence="4">Cytoskeleton</location>
    </subcellularLocation>
</comment>
<feature type="region of interest" description="Disordered" evidence="5">
    <location>
        <begin position="1"/>
        <end position="36"/>
    </location>
</feature>
<evidence type="ECO:0000313" key="9">
    <source>
        <dbReference type="Proteomes" id="UP000663870"/>
    </source>
</evidence>
<dbReference type="EMBL" id="CAJNOH010007777">
    <property type="protein sequence ID" value="CAF1465448.1"/>
    <property type="molecule type" value="Genomic_DNA"/>
</dbReference>
<feature type="repeat" description="TPR" evidence="3">
    <location>
        <begin position="649"/>
        <end position="682"/>
    </location>
</feature>
<dbReference type="PROSITE" id="PS50293">
    <property type="entry name" value="TPR_REGION"/>
    <property type="match status" value="6"/>
</dbReference>
<dbReference type="SUPFAM" id="SSF81901">
    <property type="entry name" value="HCP-like"/>
    <property type="match status" value="1"/>
</dbReference>
<evidence type="ECO:0000256" key="4">
    <source>
        <dbReference type="RuleBase" id="RU367020"/>
    </source>
</evidence>
<dbReference type="EMBL" id="CAJNOL010009448">
    <property type="protein sequence ID" value="CAF1643407.1"/>
    <property type="molecule type" value="Genomic_DNA"/>
</dbReference>
<comment type="function">
    <text evidence="4">Kinesin is a microtubule-associated force-producing protein that play a role in organelle transport.</text>
</comment>
<dbReference type="SUPFAM" id="SSF56399">
    <property type="entry name" value="ADP-ribosylation"/>
    <property type="match status" value="1"/>
</dbReference>
<evidence type="ECO:0000313" key="8">
    <source>
        <dbReference type="EMBL" id="CAF1643407.1"/>
    </source>
</evidence>
<dbReference type="GO" id="GO:0005871">
    <property type="term" value="C:kinesin complex"/>
    <property type="evidence" value="ECO:0007669"/>
    <property type="project" value="UniProtKB-UniRule"/>
</dbReference>
<accession>A0A816DU21</accession>
<feature type="repeat" description="TPR" evidence="3">
    <location>
        <begin position="565"/>
        <end position="598"/>
    </location>
</feature>
<sequence>MGNKQYSESAASGSSSSSTTNKPKKISSSSSSSSTAASVSTMGRSAALPQPARRIIQNFLLVWLDANVDESKEDFQNSLTHLRRIVASITTFTDAQQCFDFLNGITKEKAFMIVSGSLGQKFIPEMEAMPQLESVYVFCGNQSYHEQWANKVSKVKGVYTKIETICKALEIDRQRCDQAMISISFNGLDALFMYTQLLKEAVLEIEDDDAKSIKDLVEYCRLQNDIDDDEIKKVQREYRDHKPIWWYTAPYFMYSMLNRGLRQMDVDIILKMGFFIRHLHQHITDLHHEQQNSKAAMPSKFQVFRGQGLSMEAFEKMKKTKGGLMSFNNFLSTSRNREISFKTFARPAGFDADSVGILFIMNINTAICTASSTPFVNVKGVGFYDDQEEEILFSTHTIFRIDRIERIEDKHTDRLWQVNLTLAGNQDDDFNKLTAHLREDIAGTTGWSRFGDILISVGKFEKAGHLYELLLEKASSDKERSEYYFQLARVYDNMGENSKALKYYEKNLEFKQKTFPPNHPHLASSYNNIGLVYYNMGEYSKALTSYERSLEIQKIALPPNHPDLAASYNNIGNVYAKMGEYSKALSSYERSLEIRKIALPPNHPGLASSYNNIGEVYRNMGEYSKALSSYERSLEIQKIALPPNHPDLATSYNNIGLVYDNMGEYPKALSSYERSLEIKKIALPPNHPHLASSYNNIGSVYYNMGEYSKALSYYEKDLEITLKALPPNHPDLASSYNNIGSVYNNMGEYSKALSYYEKALQIKKIALPPGHPSTALTERNIELLKKKM</sequence>
<dbReference type="InterPro" id="IPR019734">
    <property type="entry name" value="TPR_rpt"/>
</dbReference>
<gene>
    <name evidence="8" type="ORF">JXQ802_LOCUS53527</name>
    <name evidence="7" type="ORF">PYM288_LOCUS37124</name>
</gene>
<feature type="repeat" description="TPR" evidence="3">
    <location>
        <begin position="691"/>
        <end position="724"/>
    </location>
</feature>
<feature type="repeat" description="TPR" evidence="3">
    <location>
        <begin position="733"/>
        <end position="766"/>
    </location>
</feature>
<name>A0A816DU21_9BILA</name>
<keyword evidence="4" id="KW-0206">Cytoskeleton</keyword>
<comment type="caution">
    <text evidence="8">The sequence shown here is derived from an EMBL/GenBank/DDBJ whole genome shotgun (WGS) entry which is preliminary data.</text>
</comment>
<feature type="repeat" description="TPR" evidence="3">
    <location>
        <begin position="607"/>
        <end position="640"/>
    </location>
</feature>
<dbReference type="PANTHER" id="PTHR45641">
    <property type="entry name" value="TETRATRICOPEPTIDE REPEAT PROTEIN (AFU_ORTHOLOGUE AFUA_6G03870)"/>
    <property type="match status" value="1"/>
</dbReference>
<dbReference type="Proteomes" id="UP000663870">
    <property type="component" value="Unassembled WGS sequence"/>
</dbReference>
<dbReference type="Gene3D" id="1.25.40.10">
    <property type="entry name" value="Tetratricopeptide repeat domain"/>
    <property type="match status" value="2"/>
</dbReference>
<feature type="repeat" description="TPR" evidence="3">
    <location>
        <begin position="481"/>
        <end position="514"/>
    </location>
</feature>